<evidence type="ECO:0000313" key="1">
    <source>
        <dbReference type="EMBL" id="MDW8549698.1"/>
    </source>
</evidence>
<protein>
    <recommendedName>
        <fullName evidence="3">RHS repeat protein</fullName>
    </recommendedName>
</protein>
<evidence type="ECO:0008006" key="3">
    <source>
        <dbReference type="Google" id="ProtNLM"/>
    </source>
</evidence>
<comment type="caution">
    <text evidence="1">The sequence shown here is derived from an EMBL/GenBank/DDBJ whole genome shotgun (WGS) entry which is preliminary data.</text>
</comment>
<keyword evidence="2" id="KW-1185">Reference proteome</keyword>
<dbReference type="RefSeq" id="WP_165596594.1">
    <property type="nucleotide sequence ID" value="NZ_JAMXLT020000021.1"/>
</dbReference>
<proteinExistence type="predicted"/>
<gene>
    <name evidence="1" type="ORF">NG800_012310</name>
</gene>
<dbReference type="PROSITE" id="PS51257">
    <property type="entry name" value="PROKAR_LIPOPROTEIN"/>
    <property type="match status" value="1"/>
</dbReference>
<sequence length="601" mass="69564">MKLFFFSIIFLSTLACSQKTSSKLINENLDNFPIRESLEEKGKFQGQVYSVKNYSSDNYQKSSEKKTVEGKTVGLQDYTIYRKDGRRSFHKAQNFETKYYYDETSNHLILREIQNKGEYGKSLNSAWLFYDKDGILSEEIGLEKNADKTTFEKYITYKIKDSADQKKITISEIDEDSNKNPDKIYSFTDKNLTKVSPLFQSKFQKLSLQDGIFKVDEIDGYVFPGRKVFFKYDKKGHLISEIWHNEEGLERKIEFDYNSDYTESTETIYQQKGTEVGSKKLTKYDQYGNLTFDQTTFYDGSIGGRFENEYHYDKENNWVVKKIYYSDTNNGVLQKKKLLTVEYREITYYNSDTKEQSFTLPKIPEIINKIRADIPNAADKNQAQLDEKKQAIDSDNYDTEITKKVAEDIKDFTPKYWKLKATAYGNLDDDGAEEAVTVYEMPSISDGDTEQVLAIFKRENGKWKLWNQTTAPLLTSGSGGMMGNPFDGISISKKSIVIDHFGGSRDKWAYTHRFRFQNGDWYLIGASVHYGAPCDYDVKFDYNISTGDATYKKTKENCDTGEIKVIDSQKTNKKIKPIKMNSFQVGDNAFEFPNLKDVINY</sequence>
<dbReference type="Proteomes" id="UP001204439">
    <property type="component" value="Unassembled WGS sequence"/>
</dbReference>
<accession>A0ABU4JJ38</accession>
<name>A0ABU4JJ38_9FLAO</name>
<reference evidence="1 2" key="1">
    <citation type="submission" date="2023-11" db="EMBL/GenBank/DDBJ databases">
        <title>First isolation, identification, and characterization of non-pathogenic Epilithonimonas ginsengisoli isolated from diseased farmed rainbow trout (Oncorhynchus mykiss) in Chile.</title>
        <authorList>
            <person name="Miranda C.D."/>
            <person name="Irgang R."/>
            <person name="Concha C."/>
            <person name="Rojas R."/>
            <person name="Avendano R."/>
        </authorList>
    </citation>
    <scope>NUCLEOTIDE SEQUENCE [LARGE SCALE GENOMIC DNA]</scope>
    <source>
        <strain evidence="1 2">FP99</strain>
    </source>
</reference>
<evidence type="ECO:0000313" key="2">
    <source>
        <dbReference type="Proteomes" id="UP001204439"/>
    </source>
</evidence>
<organism evidence="1 2">
    <name type="scientific">Epilithonimonas ginsengisoli</name>
    <dbReference type="NCBI Taxonomy" id="1245592"/>
    <lineage>
        <taxon>Bacteria</taxon>
        <taxon>Pseudomonadati</taxon>
        <taxon>Bacteroidota</taxon>
        <taxon>Flavobacteriia</taxon>
        <taxon>Flavobacteriales</taxon>
        <taxon>Weeksellaceae</taxon>
        <taxon>Chryseobacterium group</taxon>
        <taxon>Epilithonimonas</taxon>
    </lineage>
</organism>
<dbReference type="EMBL" id="JAMXLT020000021">
    <property type="protein sequence ID" value="MDW8549698.1"/>
    <property type="molecule type" value="Genomic_DNA"/>
</dbReference>